<accession>A0A511DAG3</accession>
<evidence type="ECO:0000313" key="2">
    <source>
        <dbReference type="EMBL" id="GEL21805.1"/>
    </source>
</evidence>
<comment type="caution">
    <text evidence="2">The sequence shown here is derived from an EMBL/GenBank/DDBJ whole genome shotgun (WGS) entry which is preliminary data.</text>
</comment>
<sequence>MGIREIRYCDISGTEDEVETHELNIDQMHIRIDLAGPEYRKLLDLLGPYLEAGTIEASIPGYGGRRAVHTSTGLTVEERAQLREWAESKGIEVPSNNRFKRTLVDQWREEIEGGGSESSGSPTLFEDDDSED</sequence>
<dbReference type="Gene3D" id="3.30.60.230">
    <property type="entry name" value="Lsr2, dimerization domain"/>
    <property type="match status" value="1"/>
</dbReference>
<dbReference type="Proteomes" id="UP000321685">
    <property type="component" value="Unassembled WGS sequence"/>
</dbReference>
<dbReference type="OrthoDB" id="4113332at2"/>
<dbReference type="InterPro" id="IPR042261">
    <property type="entry name" value="Lsr2-like_dimerization"/>
</dbReference>
<organism evidence="2 3">
    <name type="scientific">Pseudonocardia sulfidoxydans NBRC 16205</name>
    <dbReference type="NCBI Taxonomy" id="1223511"/>
    <lineage>
        <taxon>Bacteria</taxon>
        <taxon>Bacillati</taxon>
        <taxon>Actinomycetota</taxon>
        <taxon>Actinomycetes</taxon>
        <taxon>Pseudonocardiales</taxon>
        <taxon>Pseudonocardiaceae</taxon>
        <taxon>Pseudonocardia</taxon>
    </lineage>
</organism>
<name>A0A511DAG3_9PSEU</name>
<protein>
    <recommendedName>
        <fullName evidence="4">Lsr2 family protein</fullName>
    </recommendedName>
</protein>
<feature type="region of interest" description="Disordered" evidence="1">
    <location>
        <begin position="109"/>
        <end position="132"/>
    </location>
</feature>
<dbReference type="EMBL" id="BJVJ01000004">
    <property type="protein sequence ID" value="GEL21805.1"/>
    <property type="molecule type" value="Genomic_DNA"/>
</dbReference>
<keyword evidence="3" id="KW-1185">Reference proteome</keyword>
<reference evidence="2 3" key="1">
    <citation type="submission" date="2019-07" db="EMBL/GenBank/DDBJ databases">
        <title>Whole genome shotgun sequence of Pseudonocardia sulfidoxydans NBRC 16205.</title>
        <authorList>
            <person name="Hosoyama A."/>
            <person name="Uohara A."/>
            <person name="Ohji S."/>
            <person name="Ichikawa N."/>
        </authorList>
    </citation>
    <scope>NUCLEOTIDE SEQUENCE [LARGE SCALE GENOMIC DNA]</scope>
    <source>
        <strain evidence="2 3">NBRC 16205</strain>
    </source>
</reference>
<evidence type="ECO:0000256" key="1">
    <source>
        <dbReference type="SAM" id="MobiDB-lite"/>
    </source>
</evidence>
<dbReference type="RefSeq" id="WP_147102527.1">
    <property type="nucleotide sequence ID" value="NZ_BJVJ01000004.1"/>
</dbReference>
<evidence type="ECO:0008006" key="4">
    <source>
        <dbReference type="Google" id="ProtNLM"/>
    </source>
</evidence>
<dbReference type="AlphaFoldDB" id="A0A511DAG3"/>
<evidence type="ECO:0000313" key="3">
    <source>
        <dbReference type="Proteomes" id="UP000321685"/>
    </source>
</evidence>
<proteinExistence type="predicted"/>
<gene>
    <name evidence="2" type="ORF">PSU4_07590</name>
</gene>